<comment type="catalytic activity">
    <reaction evidence="6">
        <text>a 2'-deoxyadenosine in DNA + S-adenosyl-L-methionine = an N(6)-methyl-2'-deoxyadenosine in DNA + S-adenosyl-L-homocysteine + H(+)</text>
        <dbReference type="Rhea" id="RHEA:15197"/>
        <dbReference type="Rhea" id="RHEA-COMP:12418"/>
        <dbReference type="Rhea" id="RHEA-COMP:12419"/>
        <dbReference type="ChEBI" id="CHEBI:15378"/>
        <dbReference type="ChEBI" id="CHEBI:57856"/>
        <dbReference type="ChEBI" id="CHEBI:59789"/>
        <dbReference type="ChEBI" id="CHEBI:90615"/>
        <dbReference type="ChEBI" id="CHEBI:90616"/>
        <dbReference type="EC" id="2.1.1.72"/>
    </reaction>
</comment>
<dbReference type="GO" id="GO:0009307">
    <property type="term" value="P:DNA restriction-modification system"/>
    <property type="evidence" value="ECO:0007669"/>
    <property type="project" value="UniProtKB-KW"/>
</dbReference>
<protein>
    <recommendedName>
        <fullName evidence="1">site-specific DNA-methyltransferase (adenine-specific)</fullName>
        <ecNumber evidence="1">2.1.1.72</ecNumber>
    </recommendedName>
</protein>
<dbReference type="InterPro" id="IPR002052">
    <property type="entry name" value="DNA_methylase_N6_adenine_CS"/>
</dbReference>
<sequence>MILANPPFKGSLEKSTIAKDLSKIIDTTKTELLFMALFLRLLKTGGKGAVIVPDGVLFGSSKAHKDIRTILVEEHKLEGVISMPSGVFKPYAGVSTAILIFTKLGVREKGTDFVWFYDMVADGFSLDDKRQPIADNDIPDLLRCWQQRDSARDTNRQGKAFFVPRKEIQANAYDLSINRYKEIEYEEVSYEPPKVILQKLRALEADIRQDLDALEEMLGD</sequence>
<dbReference type="PANTHER" id="PTHR42933:SF3">
    <property type="entry name" value="TYPE I RESTRICTION ENZYME MJAVIII METHYLASE SUBUNIT"/>
    <property type="match status" value="1"/>
</dbReference>
<dbReference type="REBASE" id="265557">
    <property type="entry name" value="M1.MaeKWORF1870P"/>
</dbReference>
<dbReference type="EC" id="2.1.1.72" evidence="1"/>
<dbReference type="InterPro" id="IPR029063">
    <property type="entry name" value="SAM-dependent_MTases_sf"/>
</dbReference>
<gene>
    <name evidence="8" type="ORF">B1L04_01870</name>
</gene>
<reference evidence="8 9" key="1">
    <citation type="submission" date="2017-02" db="EMBL/GenBank/DDBJ databases">
        <title>Genome sequence of Microcystis aeruginosa KW.</title>
        <authorList>
            <person name="Oh H.-M."/>
            <person name="Ahn C.-Y."/>
            <person name="Jeong H."/>
            <person name="Srivastava A."/>
            <person name="Lee H.-G."/>
            <person name="Kang S.-R."/>
        </authorList>
    </citation>
    <scope>NUCLEOTIDE SEQUENCE [LARGE SCALE GENOMIC DNA]</scope>
    <source>
        <strain evidence="8 9">KW</strain>
    </source>
</reference>
<proteinExistence type="predicted"/>
<keyword evidence="4" id="KW-0949">S-adenosyl-L-methionine</keyword>
<dbReference type="Pfam" id="PF02384">
    <property type="entry name" value="N6_Mtase"/>
    <property type="match status" value="1"/>
</dbReference>
<dbReference type="GO" id="GO:0003677">
    <property type="term" value="F:DNA binding"/>
    <property type="evidence" value="ECO:0007669"/>
    <property type="project" value="InterPro"/>
</dbReference>
<dbReference type="EMBL" id="MVGR01000001">
    <property type="protein sequence ID" value="OPF20189.1"/>
    <property type="molecule type" value="Genomic_DNA"/>
</dbReference>
<keyword evidence="5" id="KW-0680">Restriction system</keyword>
<evidence type="ECO:0000259" key="7">
    <source>
        <dbReference type="Pfam" id="PF02384"/>
    </source>
</evidence>
<dbReference type="PROSITE" id="PS00092">
    <property type="entry name" value="N6_MTASE"/>
    <property type="match status" value="1"/>
</dbReference>
<keyword evidence="2" id="KW-0489">Methyltransferase</keyword>
<keyword evidence="8" id="KW-0255">Endonuclease</keyword>
<evidence type="ECO:0000256" key="4">
    <source>
        <dbReference type="ARBA" id="ARBA00022691"/>
    </source>
</evidence>
<dbReference type="Gene3D" id="3.40.50.150">
    <property type="entry name" value="Vaccinia Virus protein VP39"/>
    <property type="match status" value="1"/>
</dbReference>
<dbReference type="GO" id="GO:0009007">
    <property type="term" value="F:site-specific DNA-methyltransferase (adenine-specific) activity"/>
    <property type="evidence" value="ECO:0007669"/>
    <property type="project" value="UniProtKB-EC"/>
</dbReference>
<dbReference type="InterPro" id="IPR003356">
    <property type="entry name" value="DNA_methylase_A-5"/>
</dbReference>
<dbReference type="GO" id="GO:0032259">
    <property type="term" value="P:methylation"/>
    <property type="evidence" value="ECO:0007669"/>
    <property type="project" value="UniProtKB-KW"/>
</dbReference>
<dbReference type="SUPFAM" id="SSF53335">
    <property type="entry name" value="S-adenosyl-L-methionine-dependent methyltransferases"/>
    <property type="match status" value="1"/>
</dbReference>
<evidence type="ECO:0000256" key="6">
    <source>
        <dbReference type="ARBA" id="ARBA00047942"/>
    </source>
</evidence>
<keyword evidence="8" id="KW-0378">Hydrolase</keyword>
<dbReference type="PANTHER" id="PTHR42933">
    <property type="entry name" value="SLR6095 PROTEIN"/>
    <property type="match status" value="1"/>
</dbReference>
<name>A0A1V4BZB4_MICAE</name>
<keyword evidence="8" id="KW-0540">Nuclease</keyword>
<dbReference type="InterPro" id="IPR051537">
    <property type="entry name" value="DNA_Adenine_Mtase"/>
</dbReference>
<dbReference type="GO" id="GO:0008170">
    <property type="term" value="F:N-methyltransferase activity"/>
    <property type="evidence" value="ECO:0007669"/>
    <property type="project" value="InterPro"/>
</dbReference>
<evidence type="ECO:0000256" key="2">
    <source>
        <dbReference type="ARBA" id="ARBA00022603"/>
    </source>
</evidence>
<dbReference type="Proteomes" id="UP000189835">
    <property type="component" value="Unassembled WGS sequence"/>
</dbReference>
<organism evidence="8 9">
    <name type="scientific">Microcystis aeruginosa KW</name>
    <dbReference type="NCBI Taxonomy" id="1960155"/>
    <lineage>
        <taxon>Bacteria</taxon>
        <taxon>Bacillati</taxon>
        <taxon>Cyanobacteriota</taxon>
        <taxon>Cyanophyceae</taxon>
        <taxon>Oscillatoriophycideae</taxon>
        <taxon>Chroococcales</taxon>
        <taxon>Microcystaceae</taxon>
        <taxon>Microcystis</taxon>
    </lineage>
</organism>
<evidence type="ECO:0000313" key="9">
    <source>
        <dbReference type="Proteomes" id="UP000189835"/>
    </source>
</evidence>
<keyword evidence="3" id="KW-0808">Transferase</keyword>
<feature type="domain" description="DNA methylase adenine-specific" evidence="7">
    <location>
        <begin position="1"/>
        <end position="185"/>
    </location>
</feature>
<evidence type="ECO:0000313" key="8">
    <source>
        <dbReference type="EMBL" id="OPF20189.1"/>
    </source>
</evidence>
<dbReference type="GO" id="GO:0004519">
    <property type="term" value="F:endonuclease activity"/>
    <property type="evidence" value="ECO:0007669"/>
    <property type="project" value="UniProtKB-KW"/>
</dbReference>
<accession>A0A1V4BZB4</accession>
<evidence type="ECO:0000256" key="5">
    <source>
        <dbReference type="ARBA" id="ARBA00022747"/>
    </source>
</evidence>
<dbReference type="AlphaFoldDB" id="A0A1V4BZB4"/>
<evidence type="ECO:0000256" key="3">
    <source>
        <dbReference type="ARBA" id="ARBA00022679"/>
    </source>
</evidence>
<comment type="caution">
    <text evidence="8">The sequence shown here is derived from an EMBL/GenBank/DDBJ whole genome shotgun (WGS) entry which is preliminary data.</text>
</comment>
<evidence type="ECO:0000256" key="1">
    <source>
        <dbReference type="ARBA" id="ARBA00011900"/>
    </source>
</evidence>